<feature type="transmembrane region" description="Helical" evidence="12">
    <location>
        <begin position="560"/>
        <end position="582"/>
    </location>
</feature>
<evidence type="ECO:0000256" key="12">
    <source>
        <dbReference type="SAM" id="Phobius"/>
    </source>
</evidence>
<sequence>MERHRKHSVGGTTLHTCHPCRRAIPYRIYAVIHTCGIIALMYHHVHSLLTSNNTLITCLLLLSDIVLAFMWATTTSLRLNPVHRTEYPEKYAAKPEDFPKLDVFICTADPYKEPPMMVVNTALSVMAYEYPSDKISVYVSDDGGSSLTLFALVEAAKFSKHWLPFCKKNNIQDRSPEVYFSSKSNSQSDEAENLKMMYKDMKSRVEHVVESGKVETAFITCDQFRGVFDLWTDKFTRHDHPTIIQVLQNSETDMDTTKKYMPNLIYVSREKSKVSPHHFKAGALNTLLRVSGVMTNAPIILTLDCDMYSNDPATPVHKPINAQDVLALAHKVAGCIYEHNTNWGSKIGYRYGSLVEDYYTGYRLHCEGWRTVFCSPKRAAFCGDAPKSLIDVVSQQKRWAIGLLEVAFSRYSPITYGVKSMGLLMGLGYCQYACWPFWSLPHVVYGFLPQLALLYGVSVFPKSSDPWFWLYIVLFLGAYAQDLLDFVLEGGTYRGWWNDQRMWSIRGFSSHLFGFIEFTLQTLNLSTHGFNVTSKANDDEEQSKRYEKEMFEFGPSSTMFLPMTTTAIVNLLAFVWGLYGLFAWGEGLVLELMLASFAVVNCLPIYEAMVLRKDNGKLPKRICFVAVILTFVLIVSGYFFLK</sequence>
<keyword evidence="6" id="KW-0333">Golgi apparatus</keyword>
<evidence type="ECO:0000256" key="6">
    <source>
        <dbReference type="ARBA" id="ARBA00023034"/>
    </source>
</evidence>
<feature type="binding site" evidence="11">
    <location>
        <position position="280"/>
    </location>
    <ligand>
        <name>Mn(2+)</name>
        <dbReference type="ChEBI" id="CHEBI:29035"/>
    </ligand>
</feature>
<dbReference type="EMBL" id="LR999457">
    <property type="protein sequence ID" value="CAE6179878.1"/>
    <property type="molecule type" value="Genomic_DNA"/>
</dbReference>
<keyword evidence="4 12" id="KW-0812">Transmembrane</keyword>
<dbReference type="InterPro" id="IPR029044">
    <property type="entry name" value="Nucleotide-diphossugar_trans"/>
</dbReference>
<dbReference type="InterPro" id="IPR005150">
    <property type="entry name" value="Cellulose_synth"/>
</dbReference>
<keyword evidence="14" id="KW-1185">Reference proteome</keyword>
<dbReference type="Gene3D" id="3.90.550.10">
    <property type="entry name" value="Spore Coat Polysaccharide Biosynthesis Protein SpsA, Chain A"/>
    <property type="match status" value="1"/>
</dbReference>
<feature type="transmembrane region" description="Helical" evidence="12">
    <location>
        <begin position="468"/>
        <end position="488"/>
    </location>
</feature>
<keyword evidence="7 12" id="KW-0472">Membrane</keyword>
<dbReference type="GO" id="GO:0071555">
    <property type="term" value="P:cell wall organization"/>
    <property type="evidence" value="ECO:0007669"/>
    <property type="project" value="UniProtKB-KW"/>
</dbReference>
<feature type="transmembrane region" description="Helical" evidence="12">
    <location>
        <begin position="588"/>
        <end position="610"/>
    </location>
</feature>
<proteinExistence type="predicted"/>
<evidence type="ECO:0000313" key="14">
    <source>
        <dbReference type="Proteomes" id="UP000682877"/>
    </source>
</evidence>
<reference evidence="13" key="1">
    <citation type="submission" date="2021-01" db="EMBL/GenBank/DDBJ databases">
        <authorList>
            <person name="Bezrukov I."/>
        </authorList>
    </citation>
    <scope>NUCLEOTIDE SEQUENCE</scope>
</reference>
<dbReference type="AlphaFoldDB" id="A0A8S2AQG4"/>
<accession>A0A8S2AQG4</accession>
<evidence type="ECO:0000256" key="5">
    <source>
        <dbReference type="ARBA" id="ARBA00022989"/>
    </source>
</evidence>
<dbReference type="FunFam" id="3.90.550.10:FF:000138">
    <property type="entry name" value="Cellulose synthase isolog"/>
    <property type="match status" value="1"/>
</dbReference>
<feature type="binding site" evidence="11">
    <location>
        <position position="304"/>
    </location>
    <ligand>
        <name>Mn(2+)</name>
        <dbReference type="ChEBI" id="CHEBI:29035"/>
    </ligand>
</feature>
<evidence type="ECO:0000256" key="1">
    <source>
        <dbReference type="ARBA" id="ARBA00004653"/>
    </source>
</evidence>
<evidence type="ECO:0000256" key="8">
    <source>
        <dbReference type="ARBA" id="ARBA00023316"/>
    </source>
</evidence>
<protein>
    <recommendedName>
        <fullName evidence="15">Cellulose synthase-like protein G3</fullName>
    </recommendedName>
</protein>
<feature type="binding site" evidence="10">
    <location>
        <position position="112"/>
    </location>
    <ligand>
        <name>UDP-alpha-D-glucose</name>
        <dbReference type="ChEBI" id="CHEBI:58885"/>
    </ligand>
</feature>
<name>A0A8S2AQG4_ARAAE</name>
<feature type="transmembrane region" description="Helical" evidence="12">
    <location>
        <begin position="24"/>
        <end position="42"/>
    </location>
</feature>
<dbReference type="PANTHER" id="PTHR13301">
    <property type="entry name" value="X-BOX TRANSCRIPTION FACTOR-RELATED"/>
    <property type="match status" value="1"/>
</dbReference>
<evidence type="ECO:0000256" key="7">
    <source>
        <dbReference type="ARBA" id="ARBA00023136"/>
    </source>
</evidence>
<feature type="binding site" evidence="10">
    <location>
        <position position="142"/>
    </location>
    <ligand>
        <name>UDP-alpha-D-glucose</name>
        <dbReference type="ChEBI" id="CHEBI:58885"/>
    </ligand>
</feature>
<gene>
    <name evidence="13" type="ORF">AARE701A_LOCUS18614</name>
</gene>
<feature type="binding site" evidence="10">
    <location>
        <position position="113"/>
    </location>
    <ligand>
        <name>UDP-alpha-D-glucose</name>
        <dbReference type="ChEBI" id="CHEBI:58885"/>
    </ligand>
</feature>
<dbReference type="GO" id="GO:0030244">
    <property type="term" value="P:cellulose biosynthetic process"/>
    <property type="evidence" value="ECO:0007669"/>
    <property type="project" value="InterPro"/>
</dbReference>
<dbReference type="GO" id="GO:0000139">
    <property type="term" value="C:Golgi membrane"/>
    <property type="evidence" value="ECO:0007669"/>
    <property type="project" value="UniProtKB-SubCell"/>
</dbReference>
<evidence type="ECO:0000256" key="3">
    <source>
        <dbReference type="ARBA" id="ARBA00022679"/>
    </source>
</evidence>
<dbReference type="Proteomes" id="UP000682877">
    <property type="component" value="Chromosome 7"/>
</dbReference>
<evidence type="ECO:0000256" key="4">
    <source>
        <dbReference type="ARBA" id="ARBA00022692"/>
    </source>
</evidence>
<dbReference type="Pfam" id="PF03552">
    <property type="entry name" value="Cellulose_synt"/>
    <property type="match status" value="2"/>
</dbReference>
<keyword evidence="5 12" id="KW-1133">Transmembrane helix</keyword>
<evidence type="ECO:0008006" key="15">
    <source>
        <dbReference type="Google" id="ProtNLM"/>
    </source>
</evidence>
<evidence type="ECO:0000256" key="2">
    <source>
        <dbReference type="ARBA" id="ARBA00022676"/>
    </source>
</evidence>
<organism evidence="13 14">
    <name type="scientific">Arabidopsis arenosa</name>
    <name type="common">Sand rock-cress</name>
    <name type="synonym">Cardaminopsis arenosa</name>
    <dbReference type="NCBI Taxonomy" id="38785"/>
    <lineage>
        <taxon>Eukaryota</taxon>
        <taxon>Viridiplantae</taxon>
        <taxon>Streptophyta</taxon>
        <taxon>Embryophyta</taxon>
        <taxon>Tracheophyta</taxon>
        <taxon>Spermatophyta</taxon>
        <taxon>Magnoliopsida</taxon>
        <taxon>eudicotyledons</taxon>
        <taxon>Gunneridae</taxon>
        <taxon>Pentapetalae</taxon>
        <taxon>rosids</taxon>
        <taxon>malvids</taxon>
        <taxon>Brassicales</taxon>
        <taxon>Brassicaceae</taxon>
        <taxon>Camelineae</taxon>
        <taxon>Arabidopsis</taxon>
    </lineage>
</organism>
<comment type="subcellular location">
    <subcellularLocation>
        <location evidence="1">Golgi apparatus membrane</location>
        <topology evidence="1">Multi-pass membrane protein</topology>
    </subcellularLocation>
</comment>
<dbReference type="SUPFAM" id="SSF53448">
    <property type="entry name" value="Nucleotide-diphospho-sugar transferases"/>
    <property type="match status" value="1"/>
</dbReference>
<keyword evidence="3" id="KW-0808">Transferase</keyword>
<keyword evidence="2" id="KW-0328">Glycosyltransferase</keyword>
<evidence type="ECO:0000256" key="10">
    <source>
        <dbReference type="PIRSR" id="PIRSR605150-2"/>
    </source>
</evidence>
<evidence type="ECO:0000256" key="11">
    <source>
        <dbReference type="PIRSR" id="PIRSR605150-3"/>
    </source>
</evidence>
<comment type="function">
    <text evidence="9">Thought to be a Golgi-localized beta-glycan synthase that polymerize the backbones of noncellulosic polysaccharides (hemicelluloses) of plant cell wall.</text>
</comment>
<keyword evidence="8" id="KW-0961">Cell wall biogenesis/degradation</keyword>
<dbReference type="GO" id="GO:0016760">
    <property type="term" value="F:cellulose synthase (UDP-forming) activity"/>
    <property type="evidence" value="ECO:0007669"/>
    <property type="project" value="InterPro"/>
</dbReference>
<feature type="transmembrane region" description="Helical" evidence="12">
    <location>
        <begin position="622"/>
        <end position="641"/>
    </location>
</feature>
<feature type="transmembrane region" description="Helical" evidence="12">
    <location>
        <begin position="54"/>
        <end position="74"/>
    </location>
</feature>
<evidence type="ECO:0000256" key="9">
    <source>
        <dbReference type="ARBA" id="ARBA00037405"/>
    </source>
</evidence>
<evidence type="ECO:0000313" key="13">
    <source>
        <dbReference type="EMBL" id="CAE6179878.1"/>
    </source>
</evidence>